<dbReference type="SUPFAM" id="SSF50370">
    <property type="entry name" value="Ricin B-like lectins"/>
    <property type="match status" value="2"/>
</dbReference>
<comment type="caution">
    <text evidence="3">The sequence shown here is derived from an EMBL/GenBank/DDBJ whole genome shotgun (WGS) entry which is preliminary data.</text>
</comment>
<keyword evidence="2" id="KW-0472">Membrane</keyword>
<dbReference type="EMBL" id="QGDQ01000033">
    <property type="protein sequence ID" value="PWJ47997.1"/>
    <property type="molecule type" value="Genomic_DNA"/>
</dbReference>
<dbReference type="Proteomes" id="UP000245469">
    <property type="component" value="Unassembled WGS sequence"/>
</dbReference>
<gene>
    <name evidence="3" type="ORF">BXY45_13321</name>
</gene>
<feature type="transmembrane region" description="Helical" evidence="2">
    <location>
        <begin position="28"/>
        <end position="52"/>
    </location>
</feature>
<dbReference type="PROSITE" id="PS50231">
    <property type="entry name" value="RICIN_B_LECTIN"/>
    <property type="match status" value="2"/>
</dbReference>
<sequence>MKRLVDPLRHRLRRHIDGEGEHGSDEGAALLLVIMLMLVVASLGVIISMSVIQQTAPAMFMQKRASTVSAAEAGLDAALSQIRTAAGSPDVTGKIYGSPTKLPCEVSGAVSNASPTLSYYVAITYWTGDPTSSSSTRIDCPVASGSGNTPKIAVLASKGLSDGVPGPATSAGDRQLKATYAFKLTNENRLGGLMMPVGQGWCITASGFTEGSTLTYTPIAQCSATEPSQLFQWDTDYRIRLSSTTVKGSTALCLTGAVEQTVTVTLRKCDASRVDQLYSYKDGTVLWGQKADNTRDEGHCLIADTTDNNALAGKLLKYGTNCWGTGDAWGAWAPAAAFGAGAAGKATNQIVNYAQFGRCFDIAYLSMGYRYEFLYPCKQDPSGRTGVAWNQAITYQENATDQVTALDGNSSSSTYNQTMCLTTVPSNQSQPAKPYFDRCAPKGTDPTQLWKRTGEVPGNYGASYTFIDTYGRCMGYGPLDEPNRLGNVIVVEPCSGTSAQKWNAPPDASQASVSSVHEVVRGS</sequence>
<proteinExistence type="predicted"/>
<accession>A0A316ADZ2</accession>
<evidence type="ECO:0000313" key="3">
    <source>
        <dbReference type="EMBL" id="PWJ47997.1"/>
    </source>
</evidence>
<evidence type="ECO:0000256" key="1">
    <source>
        <dbReference type="SAM" id="MobiDB-lite"/>
    </source>
</evidence>
<dbReference type="AlphaFoldDB" id="A0A316ADZ2"/>
<keyword evidence="2" id="KW-0812">Transmembrane</keyword>
<reference evidence="3 4" key="1">
    <citation type="submission" date="2018-03" db="EMBL/GenBank/DDBJ databases">
        <title>Genomic Encyclopedia of Archaeal and Bacterial Type Strains, Phase II (KMG-II): from individual species to whole genera.</title>
        <authorList>
            <person name="Goeker M."/>
        </authorList>
    </citation>
    <scope>NUCLEOTIDE SEQUENCE [LARGE SCALE GENOMIC DNA]</scope>
    <source>
        <strain evidence="3 4">DSM 44889</strain>
    </source>
</reference>
<evidence type="ECO:0008006" key="5">
    <source>
        <dbReference type="Google" id="ProtNLM"/>
    </source>
</evidence>
<keyword evidence="4" id="KW-1185">Reference proteome</keyword>
<keyword evidence="2" id="KW-1133">Transmembrane helix</keyword>
<dbReference type="InterPro" id="IPR035992">
    <property type="entry name" value="Ricin_B-like_lectins"/>
</dbReference>
<protein>
    <recommendedName>
        <fullName evidence="5">Ricin-type beta-trefoil lectin protein</fullName>
    </recommendedName>
</protein>
<evidence type="ECO:0000313" key="4">
    <source>
        <dbReference type="Proteomes" id="UP000245469"/>
    </source>
</evidence>
<organism evidence="3 4">
    <name type="scientific">Quadrisphaera granulorum</name>
    <dbReference type="NCBI Taxonomy" id="317664"/>
    <lineage>
        <taxon>Bacteria</taxon>
        <taxon>Bacillati</taxon>
        <taxon>Actinomycetota</taxon>
        <taxon>Actinomycetes</taxon>
        <taxon>Kineosporiales</taxon>
        <taxon>Kineosporiaceae</taxon>
        <taxon>Quadrisphaera</taxon>
    </lineage>
</organism>
<name>A0A316ADZ2_9ACTN</name>
<evidence type="ECO:0000256" key="2">
    <source>
        <dbReference type="SAM" id="Phobius"/>
    </source>
</evidence>
<dbReference type="OrthoDB" id="4816288at2"/>
<dbReference type="RefSeq" id="WP_109776186.1">
    <property type="nucleotide sequence ID" value="NZ_QGDQ01000033.1"/>
</dbReference>
<feature type="region of interest" description="Disordered" evidence="1">
    <location>
        <begin position="499"/>
        <end position="523"/>
    </location>
</feature>
<dbReference type="Gene3D" id="2.80.10.50">
    <property type="match status" value="1"/>
</dbReference>